<evidence type="ECO:0000313" key="2">
    <source>
        <dbReference type="EMBL" id="CAB4222683.1"/>
    </source>
</evidence>
<evidence type="ECO:0000256" key="1">
    <source>
        <dbReference type="SAM" id="MobiDB-lite"/>
    </source>
</evidence>
<name>A0A6J5T4N1_9CAUD</name>
<proteinExistence type="predicted"/>
<feature type="compositionally biased region" description="Basic and acidic residues" evidence="1">
    <location>
        <begin position="210"/>
        <end position="221"/>
    </location>
</feature>
<reference evidence="2" key="1">
    <citation type="submission" date="2020-05" db="EMBL/GenBank/DDBJ databases">
        <authorList>
            <person name="Chiriac C."/>
            <person name="Salcher M."/>
            <person name="Ghai R."/>
            <person name="Kavagutti S V."/>
        </authorList>
    </citation>
    <scope>NUCLEOTIDE SEQUENCE</scope>
</reference>
<organism evidence="2">
    <name type="scientific">uncultured Caudovirales phage</name>
    <dbReference type="NCBI Taxonomy" id="2100421"/>
    <lineage>
        <taxon>Viruses</taxon>
        <taxon>Duplodnaviria</taxon>
        <taxon>Heunggongvirae</taxon>
        <taxon>Uroviricota</taxon>
        <taxon>Caudoviricetes</taxon>
        <taxon>Peduoviridae</taxon>
        <taxon>Maltschvirus</taxon>
        <taxon>Maltschvirus maltsch</taxon>
    </lineage>
</organism>
<dbReference type="EMBL" id="LR797523">
    <property type="protein sequence ID" value="CAB4222683.1"/>
    <property type="molecule type" value="Genomic_DNA"/>
</dbReference>
<feature type="region of interest" description="Disordered" evidence="1">
    <location>
        <begin position="210"/>
        <end position="230"/>
    </location>
</feature>
<accession>A0A6J5T4N1</accession>
<protein>
    <submittedName>
        <fullName evidence="2">Uncharacterized protein</fullName>
    </submittedName>
</protein>
<gene>
    <name evidence="2" type="ORF">UFOVP1655_180</name>
</gene>
<sequence length="341" mass="38098">MFEKNTISQSMIDAVNNVLENSNSVLTEKVDVKKRTTDTLAGRVKIPASSGDNEHTAFKVELNAEEVELDEVLDTSAKRTEYLEKSAKKRAELTPQASLDKPDIMRKIRKSFAGTHKVLDKSVSEGLDEENKLDVISMDVPLLIRLMEYAKEDAKSDMDLHKVAERLTSLSASGDTLSMEDYDQIVSSIKEAVGGFGSSYSKSEKEAEIGYDHDGEKEQSPTKKTYNGYGKEVRTPKMVGMHFYNVPKEHEDLARSVGLKQTKAGKWALTKYDTSGATHDSNKMKADVRLKQKGTWWEPKKLKVEGKRPEYDSVPFVTNEVAPTTVGRLKKQLVKTPLGCE</sequence>